<dbReference type="Proteomes" id="UP000298652">
    <property type="component" value="Chromosome 6"/>
</dbReference>
<sequence>MHTLLDPPPCACSAAVRLPHPLSSARSRPPPRCRPPAPTAVALLPSPPSLAVPRSDHHLSAPRRPPAPSAQSLAPLPAPSEQPPPFFHSPRPSRRPRPAPSARPDRAPSFAHPVARPSR</sequence>
<organism evidence="2 3">
    <name type="scientific">Setaria viridis</name>
    <name type="common">Green bristlegrass</name>
    <name type="synonym">Setaria italica subsp. viridis</name>
    <dbReference type="NCBI Taxonomy" id="4556"/>
    <lineage>
        <taxon>Eukaryota</taxon>
        <taxon>Viridiplantae</taxon>
        <taxon>Streptophyta</taxon>
        <taxon>Embryophyta</taxon>
        <taxon>Tracheophyta</taxon>
        <taxon>Spermatophyta</taxon>
        <taxon>Magnoliopsida</taxon>
        <taxon>Liliopsida</taxon>
        <taxon>Poales</taxon>
        <taxon>Poaceae</taxon>
        <taxon>PACMAD clade</taxon>
        <taxon>Panicoideae</taxon>
        <taxon>Panicodae</taxon>
        <taxon>Paniceae</taxon>
        <taxon>Cenchrinae</taxon>
        <taxon>Setaria</taxon>
    </lineage>
</organism>
<dbReference type="Gramene" id="TKW10047">
    <property type="protein sequence ID" value="TKW10047"/>
    <property type="gene ID" value="SEVIR_6G099200v2"/>
</dbReference>
<protein>
    <submittedName>
        <fullName evidence="2">Uncharacterized protein</fullName>
    </submittedName>
</protein>
<proteinExistence type="predicted"/>
<reference evidence="2" key="1">
    <citation type="submission" date="2019-03" db="EMBL/GenBank/DDBJ databases">
        <title>WGS assembly of Setaria viridis.</title>
        <authorList>
            <person name="Huang P."/>
            <person name="Jenkins J."/>
            <person name="Grimwood J."/>
            <person name="Barry K."/>
            <person name="Healey A."/>
            <person name="Mamidi S."/>
            <person name="Sreedasyam A."/>
            <person name="Shu S."/>
            <person name="Feldman M."/>
            <person name="Wu J."/>
            <person name="Yu Y."/>
            <person name="Chen C."/>
            <person name="Johnson J."/>
            <person name="Rokhsar D."/>
            <person name="Baxter I."/>
            <person name="Schmutz J."/>
            <person name="Brutnell T."/>
            <person name="Kellogg E."/>
        </authorList>
    </citation>
    <scope>NUCLEOTIDE SEQUENCE [LARGE SCALE GENOMIC DNA]</scope>
</reference>
<feature type="compositionally biased region" description="Pro residues" evidence="1">
    <location>
        <begin position="28"/>
        <end position="38"/>
    </location>
</feature>
<accession>A0A4U6UHU1</accession>
<dbReference type="EMBL" id="CM016557">
    <property type="protein sequence ID" value="TKW10047.1"/>
    <property type="molecule type" value="Genomic_DNA"/>
</dbReference>
<name>A0A4U6UHU1_SETVI</name>
<keyword evidence="3" id="KW-1185">Reference proteome</keyword>
<gene>
    <name evidence="2" type="ORF">SEVIR_6G099200v2</name>
</gene>
<feature type="compositionally biased region" description="Pro residues" evidence="1">
    <location>
        <begin position="76"/>
        <end position="87"/>
    </location>
</feature>
<feature type="region of interest" description="Disordered" evidence="1">
    <location>
        <begin position="20"/>
        <end position="119"/>
    </location>
</feature>
<evidence type="ECO:0000256" key="1">
    <source>
        <dbReference type="SAM" id="MobiDB-lite"/>
    </source>
</evidence>
<dbReference type="AlphaFoldDB" id="A0A4U6UHU1"/>
<evidence type="ECO:0000313" key="3">
    <source>
        <dbReference type="Proteomes" id="UP000298652"/>
    </source>
</evidence>
<evidence type="ECO:0000313" key="2">
    <source>
        <dbReference type="EMBL" id="TKW10047.1"/>
    </source>
</evidence>